<protein>
    <submittedName>
        <fullName evidence="1">Uncharacterized protein</fullName>
    </submittedName>
</protein>
<accession>A0AA35ZVJ9</accession>
<organism evidence="1 2">
    <name type="scientific">Lactuca saligna</name>
    <name type="common">Willowleaf lettuce</name>
    <dbReference type="NCBI Taxonomy" id="75948"/>
    <lineage>
        <taxon>Eukaryota</taxon>
        <taxon>Viridiplantae</taxon>
        <taxon>Streptophyta</taxon>
        <taxon>Embryophyta</taxon>
        <taxon>Tracheophyta</taxon>
        <taxon>Spermatophyta</taxon>
        <taxon>Magnoliopsida</taxon>
        <taxon>eudicotyledons</taxon>
        <taxon>Gunneridae</taxon>
        <taxon>Pentapetalae</taxon>
        <taxon>asterids</taxon>
        <taxon>campanulids</taxon>
        <taxon>Asterales</taxon>
        <taxon>Asteraceae</taxon>
        <taxon>Cichorioideae</taxon>
        <taxon>Cichorieae</taxon>
        <taxon>Lactucinae</taxon>
        <taxon>Lactuca</taxon>
    </lineage>
</organism>
<dbReference type="Proteomes" id="UP001177003">
    <property type="component" value="Chromosome 8"/>
</dbReference>
<gene>
    <name evidence="1" type="ORF">LSALG_LOCUS37239</name>
</gene>
<sequence>MEIKIMDTTAVKTEKVKVLNVKLDAIKKQVKDLLCERAVIKICILDVTGLLSDIIETRESMITITVRKHVAEKLSPVFVMLHRLEGVLESSSIPKQGRDQHKKTSVKLIFKSESEPKGKEKLFSKEPIVDNGEDEELDESELKKRQAREVEMDENQRIVREAEAKEKVEKEDQVILESRNLLFPLWTLIEFRMKQWTHQVNIG</sequence>
<keyword evidence="2" id="KW-1185">Reference proteome</keyword>
<reference evidence="1" key="1">
    <citation type="submission" date="2023-04" db="EMBL/GenBank/DDBJ databases">
        <authorList>
            <person name="Vijverberg K."/>
            <person name="Xiong W."/>
            <person name="Schranz E."/>
        </authorList>
    </citation>
    <scope>NUCLEOTIDE SEQUENCE</scope>
</reference>
<name>A0AA35ZVJ9_LACSI</name>
<dbReference type="AlphaFoldDB" id="A0AA35ZVJ9"/>
<proteinExistence type="predicted"/>
<evidence type="ECO:0000313" key="1">
    <source>
        <dbReference type="EMBL" id="CAI9298477.1"/>
    </source>
</evidence>
<dbReference type="EMBL" id="OX465084">
    <property type="protein sequence ID" value="CAI9298477.1"/>
    <property type="molecule type" value="Genomic_DNA"/>
</dbReference>
<evidence type="ECO:0000313" key="2">
    <source>
        <dbReference type="Proteomes" id="UP001177003"/>
    </source>
</evidence>